<dbReference type="InterPro" id="IPR018497">
    <property type="entry name" value="Peptidase_M13_C"/>
</dbReference>
<evidence type="ECO:0000256" key="1">
    <source>
        <dbReference type="ARBA" id="ARBA00001947"/>
    </source>
</evidence>
<comment type="similarity">
    <text evidence="2">Belongs to the peptidase M13 family.</text>
</comment>
<keyword evidence="3" id="KW-0645">Protease</keyword>
<dbReference type="RefSeq" id="WP_094455780.1">
    <property type="nucleotide sequence ID" value="NZ_NMVJ01000010.1"/>
</dbReference>
<evidence type="ECO:0000256" key="2">
    <source>
        <dbReference type="ARBA" id="ARBA00007357"/>
    </source>
</evidence>
<dbReference type="PRINTS" id="PR00786">
    <property type="entry name" value="NEPRILYSIN"/>
</dbReference>
<dbReference type="AlphaFoldDB" id="A0A255EC93"/>
<dbReference type="GO" id="GO:0005886">
    <property type="term" value="C:plasma membrane"/>
    <property type="evidence" value="ECO:0007669"/>
    <property type="project" value="TreeGrafter"/>
</dbReference>
<dbReference type="SUPFAM" id="SSF55486">
    <property type="entry name" value="Metalloproteases ('zincins'), catalytic domain"/>
    <property type="match status" value="1"/>
</dbReference>
<evidence type="ECO:0000256" key="7">
    <source>
        <dbReference type="ARBA" id="ARBA00023049"/>
    </source>
</evidence>
<evidence type="ECO:0000313" key="11">
    <source>
        <dbReference type="Proteomes" id="UP000216300"/>
    </source>
</evidence>
<dbReference type="InterPro" id="IPR000718">
    <property type="entry name" value="Peptidase_M13"/>
</dbReference>
<keyword evidence="7" id="KW-0482">Metalloprotease</keyword>
<evidence type="ECO:0000259" key="8">
    <source>
        <dbReference type="Pfam" id="PF01431"/>
    </source>
</evidence>
<evidence type="ECO:0000256" key="3">
    <source>
        <dbReference type="ARBA" id="ARBA00022670"/>
    </source>
</evidence>
<feature type="domain" description="Peptidase M13 N-terminal" evidence="9">
    <location>
        <begin position="7"/>
        <end position="380"/>
    </location>
</feature>
<dbReference type="InterPro" id="IPR024079">
    <property type="entry name" value="MetalloPept_cat_dom_sf"/>
</dbReference>
<organism evidence="10 11">
    <name type="scientific">Parenemella sanctibonifatiensis</name>
    <dbReference type="NCBI Taxonomy" id="2016505"/>
    <lineage>
        <taxon>Bacteria</taxon>
        <taxon>Bacillati</taxon>
        <taxon>Actinomycetota</taxon>
        <taxon>Actinomycetes</taxon>
        <taxon>Propionibacteriales</taxon>
        <taxon>Propionibacteriaceae</taxon>
        <taxon>Parenemella</taxon>
    </lineage>
</organism>
<comment type="cofactor">
    <cofactor evidence="1">
        <name>Zn(2+)</name>
        <dbReference type="ChEBI" id="CHEBI:29105"/>
    </cofactor>
</comment>
<dbReference type="CDD" id="cd08662">
    <property type="entry name" value="M13"/>
    <property type="match status" value="1"/>
</dbReference>
<accession>A0A255EC93</accession>
<proteinExistence type="inferred from homology"/>
<dbReference type="InterPro" id="IPR042089">
    <property type="entry name" value="Peptidase_M13_dom_2"/>
</dbReference>
<dbReference type="GO" id="GO:0016485">
    <property type="term" value="P:protein processing"/>
    <property type="evidence" value="ECO:0007669"/>
    <property type="project" value="TreeGrafter"/>
</dbReference>
<dbReference type="GO" id="GO:0046872">
    <property type="term" value="F:metal ion binding"/>
    <property type="evidence" value="ECO:0007669"/>
    <property type="project" value="UniProtKB-KW"/>
</dbReference>
<sequence length="638" mass="70646">MDPEVRPADDLFRHVNGGWLKTVTIDPDKPMAAAFTDLRDAAEEAVRDIITGLESGAPGSETAKVADLYASFMDEDRVETAGLAPIADQLAAIAAIDSVDALADHLGWAISHGVGSLLDFGVDSDPGDPQRYVLFADQSGIGLPDEAYYREPQHEATRTAYVDHIEAMFTLAGLDDPRAQAEAVMELETEIASHHWDRVTRRDLKKMYNLQTWTDFAGTGLPLARVAEAAGLSAYPIEDVVNSQPSFFTDVAALVSEDRLPAWRSWAAWQLLHAMAPLLSSAFVAENFAFYGTTLMGTEVLRDRWKRGVTLVESYLGEAVGKIYVERHFKPAAKERMDELVANLVAAYRESISQLDWMTEATRQEALTKLAAFRPKIGYPDKWRDYSALEISADDLVGNAFRAADFELKRQLGKLGGPIDRDEWLMTPQTVNAYYHPLLNEIVFPAAILQPPFFHAEGDDAVNYGGIGAVIGHEIGHGFDDQGSTCDGEGRLRDWWTEEDRTAFEDRTKALIGQYNALSPEGADGQHVNGELTIGENIGDLGGLSIAYAAYKLALDGTEPEPIDGLTGDQRFFYNWAAVWRAKLRPEAVKQRLATDPHSPNEFRCNQILRNVPAFYDAFGVTKDDQLWLDEGDRVKIW</sequence>
<dbReference type="PANTHER" id="PTHR11733">
    <property type="entry name" value="ZINC METALLOPROTEASE FAMILY M13 NEPRILYSIN-RELATED"/>
    <property type="match status" value="1"/>
</dbReference>
<gene>
    <name evidence="10" type="ORF">CGZ91_11930</name>
</gene>
<dbReference type="Gene3D" id="3.40.390.10">
    <property type="entry name" value="Collagenase (Catalytic Domain)"/>
    <property type="match status" value="1"/>
</dbReference>
<protein>
    <submittedName>
        <fullName evidence="10">Peptidase M13</fullName>
    </submittedName>
</protein>
<evidence type="ECO:0000256" key="6">
    <source>
        <dbReference type="ARBA" id="ARBA00022833"/>
    </source>
</evidence>
<dbReference type="Pfam" id="PF01431">
    <property type="entry name" value="Peptidase_M13"/>
    <property type="match status" value="1"/>
</dbReference>
<evidence type="ECO:0000256" key="5">
    <source>
        <dbReference type="ARBA" id="ARBA00022801"/>
    </source>
</evidence>
<dbReference type="Pfam" id="PF05649">
    <property type="entry name" value="Peptidase_M13_N"/>
    <property type="match status" value="1"/>
</dbReference>
<name>A0A255EC93_9ACTN</name>
<comment type="caution">
    <text evidence="10">The sequence shown here is derived from an EMBL/GenBank/DDBJ whole genome shotgun (WGS) entry which is preliminary data.</text>
</comment>
<dbReference type="Gene3D" id="1.10.1380.10">
    <property type="entry name" value="Neutral endopeptidase , domain2"/>
    <property type="match status" value="1"/>
</dbReference>
<keyword evidence="11" id="KW-1185">Reference proteome</keyword>
<dbReference type="PROSITE" id="PS51885">
    <property type="entry name" value="NEPRILYSIN"/>
    <property type="match status" value="1"/>
</dbReference>
<evidence type="ECO:0000313" key="10">
    <source>
        <dbReference type="EMBL" id="OYN89169.1"/>
    </source>
</evidence>
<feature type="domain" description="Peptidase M13 C-terminal" evidence="8">
    <location>
        <begin position="432"/>
        <end position="632"/>
    </location>
</feature>
<dbReference type="GO" id="GO:0004222">
    <property type="term" value="F:metalloendopeptidase activity"/>
    <property type="evidence" value="ECO:0007669"/>
    <property type="project" value="InterPro"/>
</dbReference>
<dbReference type="OrthoDB" id="9775677at2"/>
<dbReference type="InterPro" id="IPR008753">
    <property type="entry name" value="Peptidase_M13_N"/>
</dbReference>
<evidence type="ECO:0000256" key="4">
    <source>
        <dbReference type="ARBA" id="ARBA00022723"/>
    </source>
</evidence>
<evidence type="ECO:0000259" key="9">
    <source>
        <dbReference type="Pfam" id="PF05649"/>
    </source>
</evidence>
<reference evidence="10 11" key="1">
    <citation type="submission" date="2017-07" db="EMBL/GenBank/DDBJ databases">
        <title>Draft whole genome sequences of clinical Proprionibacteriaceae strains.</title>
        <authorList>
            <person name="Bernier A.-M."/>
            <person name="Bernard K."/>
            <person name="Domingo M.-C."/>
        </authorList>
    </citation>
    <scope>NUCLEOTIDE SEQUENCE [LARGE SCALE GENOMIC DNA]</scope>
    <source>
        <strain evidence="10 11">NML 150081</strain>
    </source>
</reference>
<dbReference type="PANTHER" id="PTHR11733:SF167">
    <property type="entry name" value="FI17812P1-RELATED"/>
    <property type="match status" value="1"/>
</dbReference>
<keyword evidence="4" id="KW-0479">Metal-binding</keyword>
<keyword evidence="5" id="KW-0378">Hydrolase</keyword>
<keyword evidence="6" id="KW-0862">Zinc</keyword>
<dbReference type="EMBL" id="NMVJ01000010">
    <property type="protein sequence ID" value="OYN89169.1"/>
    <property type="molecule type" value="Genomic_DNA"/>
</dbReference>
<dbReference type="Proteomes" id="UP000216300">
    <property type="component" value="Unassembled WGS sequence"/>
</dbReference>